<evidence type="ECO:0000313" key="1">
    <source>
        <dbReference type="EMBL" id="KAJ3483933.1"/>
    </source>
</evidence>
<keyword evidence="2" id="KW-1185">Reference proteome</keyword>
<dbReference type="EMBL" id="JANAKD010001062">
    <property type="protein sequence ID" value="KAJ3483933.1"/>
    <property type="molecule type" value="Genomic_DNA"/>
</dbReference>
<accession>A0ACC1QP43</accession>
<dbReference type="Proteomes" id="UP001148737">
    <property type="component" value="Unassembled WGS sequence"/>
</dbReference>
<name>A0ACC1QP43_9HYPO</name>
<protein>
    <submittedName>
        <fullName evidence="1">Uncharacterized protein</fullName>
    </submittedName>
</protein>
<comment type="caution">
    <text evidence="1">The sequence shown here is derived from an EMBL/GenBank/DDBJ whole genome shotgun (WGS) entry which is preliminary data.</text>
</comment>
<evidence type="ECO:0000313" key="2">
    <source>
        <dbReference type="Proteomes" id="UP001148737"/>
    </source>
</evidence>
<reference evidence="1" key="1">
    <citation type="submission" date="2022-07" db="EMBL/GenBank/DDBJ databases">
        <title>Genome Sequence of Lecanicillium saksenae.</title>
        <authorList>
            <person name="Buettner E."/>
        </authorList>
    </citation>
    <scope>NUCLEOTIDE SEQUENCE</scope>
    <source>
        <strain evidence="1">VT-O1</strain>
    </source>
</reference>
<proteinExistence type="predicted"/>
<organism evidence="1 2">
    <name type="scientific">Lecanicillium saksenae</name>
    <dbReference type="NCBI Taxonomy" id="468837"/>
    <lineage>
        <taxon>Eukaryota</taxon>
        <taxon>Fungi</taxon>
        <taxon>Dikarya</taxon>
        <taxon>Ascomycota</taxon>
        <taxon>Pezizomycotina</taxon>
        <taxon>Sordariomycetes</taxon>
        <taxon>Hypocreomycetidae</taxon>
        <taxon>Hypocreales</taxon>
        <taxon>Cordycipitaceae</taxon>
        <taxon>Lecanicillium</taxon>
    </lineage>
</organism>
<sequence>MHVSHRLEQGSPWGEQLRPGTKTSSLPSAKEYDFRAPQGGGVQSAGELWGGLTVHETARKELHNLSVEITTMLCAKTLTKMATRPGLRTMQSLPARRMASGPGGPTKPAESSTAPKMPGWQIAAIAGVAVAGFYSIFIAKPDAVAKSSILTNQTKNPSQAQTEQK</sequence>
<gene>
    <name evidence="1" type="ORF">NLG97_g7183</name>
</gene>